<dbReference type="AlphaFoldDB" id="B1ZCZ2"/>
<proteinExistence type="predicted"/>
<evidence type="ECO:0000313" key="2">
    <source>
        <dbReference type="EMBL" id="ACB80861.1"/>
    </source>
</evidence>
<dbReference type="RefSeq" id="WP_012454583.1">
    <property type="nucleotide sequence ID" value="NC_010725.1"/>
</dbReference>
<reference evidence="2" key="1">
    <citation type="submission" date="2008-04" db="EMBL/GenBank/DDBJ databases">
        <title>Complete sequence of chromosome of Methylobacterium populi BJ001.</title>
        <authorList>
            <consortium name="US DOE Joint Genome Institute"/>
            <person name="Copeland A."/>
            <person name="Lucas S."/>
            <person name="Lapidus A."/>
            <person name="Glavina del Rio T."/>
            <person name="Dalin E."/>
            <person name="Tice H."/>
            <person name="Bruce D."/>
            <person name="Goodwin L."/>
            <person name="Pitluck S."/>
            <person name="Chertkov O."/>
            <person name="Brettin T."/>
            <person name="Detter J.C."/>
            <person name="Han C."/>
            <person name="Kuske C.R."/>
            <person name="Schmutz J."/>
            <person name="Larimer F."/>
            <person name="Land M."/>
            <person name="Hauser L."/>
            <person name="Kyrpides N."/>
            <person name="Mikhailova N."/>
            <person name="Marx C."/>
            <person name="Richardson P."/>
        </authorList>
    </citation>
    <scope>NUCLEOTIDE SEQUENCE [LARGE SCALE GENOMIC DNA]</scope>
    <source>
        <strain evidence="2">BJ001</strain>
    </source>
</reference>
<dbReference type="HOGENOM" id="CLU_2024007_0_0_5"/>
<feature type="chain" id="PRO_5002774052" evidence="1">
    <location>
        <begin position="23"/>
        <end position="122"/>
    </location>
</feature>
<name>B1ZCZ2_METPB</name>
<keyword evidence="1" id="KW-0732">Signal</keyword>
<feature type="signal peptide" evidence="1">
    <location>
        <begin position="1"/>
        <end position="22"/>
    </location>
</feature>
<dbReference type="EMBL" id="CP001029">
    <property type="protein sequence ID" value="ACB80861.1"/>
    <property type="molecule type" value="Genomic_DNA"/>
</dbReference>
<organism evidence="2 3">
    <name type="scientific">Methylorubrum populi (strain ATCC BAA-705 / NCIMB 13946 / BJ001)</name>
    <name type="common">Methylobacterium populi</name>
    <dbReference type="NCBI Taxonomy" id="441620"/>
    <lineage>
        <taxon>Bacteria</taxon>
        <taxon>Pseudomonadati</taxon>
        <taxon>Pseudomonadota</taxon>
        <taxon>Alphaproteobacteria</taxon>
        <taxon>Hyphomicrobiales</taxon>
        <taxon>Methylobacteriaceae</taxon>
        <taxon>Methylorubrum</taxon>
    </lineage>
</organism>
<protein>
    <submittedName>
        <fullName evidence="2">Uncharacterized protein</fullName>
    </submittedName>
</protein>
<evidence type="ECO:0000313" key="3">
    <source>
        <dbReference type="Proteomes" id="UP000007136"/>
    </source>
</evidence>
<evidence type="ECO:0000256" key="1">
    <source>
        <dbReference type="SAM" id="SignalP"/>
    </source>
</evidence>
<accession>B1ZCZ2</accession>
<dbReference type="OrthoDB" id="8006116at2"/>
<dbReference type="Proteomes" id="UP000007136">
    <property type="component" value="Chromosome"/>
</dbReference>
<sequence>MRIGLPLCIALGLVASAAPASATFTRQIAADHAQFAACAFQVLDQAYPSMVRLTDLRGADTIKIVMEETAVGLVSSATNRFVDMDVRRAGKGTSVTIKSAWSLLGDDYYAERTWKEISSCAR</sequence>
<gene>
    <name evidence="2" type="ordered locus">Mpop_2706</name>
</gene>
<dbReference type="KEGG" id="mpo:Mpop_2706"/>